<dbReference type="AlphaFoldDB" id="A0A4V3I8S6"/>
<proteinExistence type="predicted"/>
<sequence length="73" mass="7805">MLGAGVTIRSGTFRGISGPGHCPTLGRNSVILEVVLADDLAEEPGQVHRPVMTEEWAVAVERRHQRCADAGLL</sequence>
<dbReference type="Proteomes" id="UP000298252">
    <property type="component" value="Unassembled WGS sequence"/>
</dbReference>
<reference evidence="1 3" key="1">
    <citation type="submission" date="2016-10" db="EMBL/GenBank/DDBJ databases">
        <authorList>
            <person name="Varghese N."/>
            <person name="Submissions S."/>
        </authorList>
    </citation>
    <scope>NUCLEOTIDE SEQUENCE [LARGE SCALE GENOMIC DNA]</scope>
    <source>
        <strain evidence="1 3">CGMCC 1.11215</strain>
    </source>
</reference>
<dbReference type="EMBL" id="SOFD01000028">
    <property type="protein sequence ID" value="TFB76121.1"/>
    <property type="molecule type" value="Genomic_DNA"/>
</dbReference>
<gene>
    <name evidence="2" type="ORF">E3O21_11745</name>
    <name evidence="1" type="ORF">SAMN05216368_1091</name>
</gene>
<evidence type="ECO:0000313" key="3">
    <source>
        <dbReference type="Proteomes" id="UP000199639"/>
    </source>
</evidence>
<dbReference type="EMBL" id="FNIB01000009">
    <property type="protein sequence ID" value="SDN99667.1"/>
    <property type="molecule type" value="Genomic_DNA"/>
</dbReference>
<name>A0A4V3I8S6_9MICO</name>
<accession>A0A4V3I8S6</accession>
<reference evidence="2 4" key="2">
    <citation type="submission" date="2019-03" db="EMBL/GenBank/DDBJ databases">
        <title>Genomics of glacier-inhabiting Cryobacterium strains.</title>
        <authorList>
            <person name="Liu Q."/>
            <person name="Xin Y.-H."/>
        </authorList>
    </citation>
    <scope>NUCLEOTIDE SEQUENCE [LARGE SCALE GENOMIC DNA]</scope>
    <source>
        <strain evidence="2 4">Hh8</strain>
    </source>
</reference>
<dbReference type="RefSeq" id="WP_092341320.1">
    <property type="nucleotide sequence ID" value="NZ_FNIB01000009.1"/>
</dbReference>
<organism evidence="1 3">
    <name type="scientific">Cryobacterium flavum</name>
    <dbReference type="NCBI Taxonomy" id="1424659"/>
    <lineage>
        <taxon>Bacteria</taxon>
        <taxon>Bacillati</taxon>
        <taxon>Actinomycetota</taxon>
        <taxon>Actinomycetes</taxon>
        <taxon>Micrococcales</taxon>
        <taxon>Microbacteriaceae</taxon>
        <taxon>Cryobacterium</taxon>
    </lineage>
</organism>
<dbReference type="Proteomes" id="UP000199639">
    <property type="component" value="Unassembled WGS sequence"/>
</dbReference>
<evidence type="ECO:0000313" key="1">
    <source>
        <dbReference type="EMBL" id="SDN99667.1"/>
    </source>
</evidence>
<evidence type="ECO:0000313" key="4">
    <source>
        <dbReference type="Proteomes" id="UP000298252"/>
    </source>
</evidence>
<evidence type="ECO:0000313" key="2">
    <source>
        <dbReference type="EMBL" id="TFB76121.1"/>
    </source>
</evidence>
<protein>
    <submittedName>
        <fullName evidence="1">Uncharacterized protein</fullName>
    </submittedName>
</protein>
<keyword evidence="4" id="KW-1185">Reference proteome</keyword>